<proteinExistence type="predicted"/>
<dbReference type="Proteomes" id="UP000009022">
    <property type="component" value="Unassembled WGS sequence"/>
</dbReference>
<keyword evidence="3" id="KW-0963">Cytoplasm</keyword>
<dbReference type="InParanoid" id="B3S6L0"/>
<evidence type="ECO:0000256" key="4">
    <source>
        <dbReference type="ARBA" id="ARBA00023242"/>
    </source>
</evidence>
<dbReference type="OMA" id="HAETNER"/>
<dbReference type="Pfam" id="PF14811">
    <property type="entry name" value="TPD"/>
    <property type="match status" value="1"/>
</dbReference>
<evidence type="ECO:0000256" key="2">
    <source>
        <dbReference type="ARBA" id="ARBA00004496"/>
    </source>
</evidence>
<keyword evidence="4" id="KW-0539">Nucleus</keyword>
<dbReference type="InterPro" id="IPR029404">
    <property type="entry name" value="CDIN1"/>
</dbReference>
<dbReference type="FunCoup" id="B3S6L0">
    <property type="interactions" value="852"/>
</dbReference>
<dbReference type="EMBL" id="DS985252">
    <property type="protein sequence ID" value="EDV21638.1"/>
    <property type="molecule type" value="Genomic_DNA"/>
</dbReference>
<dbReference type="GeneID" id="6756999"/>
<dbReference type="GO" id="GO:0005737">
    <property type="term" value="C:cytoplasm"/>
    <property type="evidence" value="ECO:0007669"/>
    <property type="project" value="UniProtKB-SubCell"/>
</dbReference>
<dbReference type="HOGENOM" id="CLU_076808_0_1_1"/>
<evidence type="ECO:0000256" key="1">
    <source>
        <dbReference type="ARBA" id="ARBA00004123"/>
    </source>
</evidence>
<evidence type="ECO:0000256" key="3">
    <source>
        <dbReference type="ARBA" id="ARBA00022490"/>
    </source>
</evidence>
<dbReference type="RefSeq" id="XP_002115786.1">
    <property type="nucleotide sequence ID" value="XM_002115750.1"/>
</dbReference>
<dbReference type="CTD" id="6756999"/>
<dbReference type="STRING" id="10228.B3S6L0"/>
<reference evidence="6 7" key="1">
    <citation type="journal article" date="2008" name="Nature">
        <title>The Trichoplax genome and the nature of placozoans.</title>
        <authorList>
            <person name="Srivastava M."/>
            <person name="Begovic E."/>
            <person name="Chapman J."/>
            <person name="Putnam N.H."/>
            <person name="Hellsten U."/>
            <person name="Kawashima T."/>
            <person name="Kuo A."/>
            <person name="Mitros T."/>
            <person name="Salamov A."/>
            <person name="Carpenter M.L."/>
            <person name="Signorovitch A.Y."/>
            <person name="Moreno M.A."/>
            <person name="Kamm K."/>
            <person name="Grimwood J."/>
            <person name="Schmutz J."/>
            <person name="Shapiro H."/>
            <person name="Grigoriev I.V."/>
            <person name="Buss L.W."/>
            <person name="Schierwater B."/>
            <person name="Dellaporta S.L."/>
            <person name="Rokhsar D.S."/>
        </authorList>
    </citation>
    <scope>NUCLEOTIDE SEQUENCE [LARGE SCALE GENOMIC DNA]</scope>
    <source>
        <strain evidence="6 7">Grell-BS-1999</strain>
    </source>
</reference>
<name>B3S6L0_TRIAD</name>
<dbReference type="KEGG" id="tad:TRIADDRAFT_59843"/>
<evidence type="ECO:0000313" key="6">
    <source>
        <dbReference type="EMBL" id="EDV21638.1"/>
    </source>
</evidence>
<protein>
    <recommendedName>
        <fullName evidence="5">CDAN1-interacting nuclease 1</fullName>
    </recommendedName>
</protein>
<dbReference type="PANTHER" id="PTHR31661:SF1">
    <property type="entry name" value="CDAN1-INTERACTING NUCLEASE 1"/>
    <property type="match status" value="1"/>
</dbReference>
<accession>B3S6L0</accession>
<evidence type="ECO:0000313" key="7">
    <source>
        <dbReference type="Proteomes" id="UP000009022"/>
    </source>
</evidence>
<sequence length="227" mass="26590">MALPLAKYKRIISVIKNSTSRECLTDILKLYPGVTYNTLVSIYSQEYQKKIKKEFHRHHSPDMMERYYQRYLTLSNQDFQESILQLIANEVDLSAFLLARIVVERHLAHLHHNGNSRKFMTQKDENDMRLKGYDKTPDIKLEVPIAVNGNIVNWIESKASFGDEHSHATYMKDQYYSYLNRFGPGMVIYWFGFIKELNFDEQPGILIVDSFPLEIITLKACTDHDCN</sequence>
<keyword evidence="7" id="KW-1185">Reference proteome</keyword>
<gene>
    <name evidence="6" type="ORF">TRIADDRAFT_59843</name>
</gene>
<dbReference type="AlphaFoldDB" id="B3S6L0"/>
<dbReference type="GO" id="GO:0005634">
    <property type="term" value="C:nucleus"/>
    <property type="evidence" value="ECO:0007669"/>
    <property type="project" value="UniProtKB-SubCell"/>
</dbReference>
<evidence type="ECO:0000256" key="5">
    <source>
        <dbReference type="ARBA" id="ARBA00023480"/>
    </source>
</evidence>
<dbReference type="eggNOG" id="ENOG502R9SY">
    <property type="taxonomic scope" value="Eukaryota"/>
</dbReference>
<dbReference type="PANTHER" id="PTHR31661">
    <property type="entry name" value="SIMILAR TO CDNA SEQUENCE BC052040"/>
    <property type="match status" value="1"/>
</dbReference>
<comment type="subcellular location">
    <subcellularLocation>
        <location evidence="2">Cytoplasm</location>
    </subcellularLocation>
    <subcellularLocation>
        <location evidence="1">Nucleus</location>
    </subcellularLocation>
</comment>
<dbReference type="PhylomeDB" id="B3S6L0"/>
<organism evidence="6 7">
    <name type="scientific">Trichoplax adhaerens</name>
    <name type="common">Trichoplax reptans</name>
    <dbReference type="NCBI Taxonomy" id="10228"/>
    <lineage>
        <taxon>Eukaryota</taxon>
        <taxon>Metazoa</taxon>
        <taxon>Placozoa</taxon>
        <taxon>Uniplacotomia</taxon>
        <taxon>Trichoplacea</taxon>
        <taxon>Trichoplacidae</taxon>
        <taxon>Trichoplax</taxon>
    </lineage>
</organism>
<dbReference type="OrthoDB" id="1272at2759"/>